<gene>
    <name evidence="2" type="ORF">HNQ81_002493</name>
</gene>
<dbReference type="Gene3D" id="3.90.1010.10">
    <property type="match status" value="1"/>
</dbReference>
<proteinExistence type="predicted"/>
<feature type="domain" description="NIF system FeS cluster assembly NifU N-terminal" evidence="1">
    <location>
        <begin position="40"/>
        <end position="128"/>
    </location>
</feature>
<dbReference type="EMBL" id="JACHEO010000015">
    <property type="protein sequence ID" value="MBB5348753.1"/>
    <property type="molecule type" value="Genomic_DNA"/>
</dbReference>
<dbReference type="GO" id="GO:0016226">
    <property type="term" value="P:iron-sulfur cluster assembly"/>
    <property type="evidence" value="ECO:0007669"/>
    <property type="project" value="InterPro"/>
</dbReference>
<evidence type="ECO:0000259" key="1">
    <source>
        <dbReference type="Pfam" id="PF01592"/>
    </source>
</evidence>
<dbReference type="InterPro" id="IPR002871">
    <property type="entry name" value="NIF_FeS_clus_asmbl_NifU_N"/>
</dbReference>
<name>A0A840UV87_9BACT</name>
<dbReference type="Proteomes" id="UP000539642">
    <property type="component" value="Unassembled WGS sequence"/>
</dbReference>
<evidence type="ECO:0000313" key="2">
    <source>
        <dbReference type="EMBL" id="MBB5348753.1"/>
    </source>
</evidence>
<evidence type="ECO:0000313" key="3">
    <source>
        <dbReference type="Proteomes" id="UP000539642"/>
    </source>
</evidence>
<dbReference type="Pfam" id="PF01592">
    <property type="entry name" value="NifU_N"/>
    <property type="match status" value="1"/>
</dbReference>
<protein>
    <submittedName>
        <fullName evidence="2">NifU-like protein involved in Fe-S cluster formation</fullName>
    </submittedName>
</protein>
<dbReference type="GO" id="GO:0005506">
    <property type="term" value="F:iron ion binding"/>
    <property type="evidence" value="ECO:0007669"/>
    <property type="project" value="InterPro"/>
</dbReference>
<comment type="caution">
    <text evidence="2">The sequence shown here is derived from an EMBL/GenBank/DDBJ whole genome shotgun (WGS) entry which is preliminary data.</text>
</comment>
<dbReference type="CDD" id="cd06664">
    <property type="entry name" value="IscU_like"/>
    <property type="match status" value="1"/>
</dbReference>
<dbReference type="PANTHER" id="PTHR10093">
    <property type="entry name" value="IRON-SULFUR CLUSTER ASSEMBLY ENZYME NIFU HOMOLOG"/>
    <property type="match status" value="1"/>
</dbReference>
<dbReference type="AlphaFoldDB" id="A0A840UV87"/>
<sequence>MNILIAILLLFCLIAVWFTLYYLGNQQVENPDGSARITGNCGDTMEIALRIKDGRVLAASFWTDGCSVSKSCVETAALLAQGKALEEVRTINMMTIMDEIGQLPDTHLHCAQLAETTLQRAVQDYLARLGPTSCARC</sequence>
<dbReference type="SUPFAM" id="SSF82649">
    <property type="entry name" value="SufE/NifU"/>
    <property type="match status" value="1"/>
</dbReference>
<keyword evidence="3" id="KW-1185">Reference proteome</keyword>
<dbReference type="RefSeq" id="WP_183351578.1">
    <property type="nucleotide sequence ID" value="NZ_JACHEO010000015.1"/>
</dbReference>
<reference evidence="2 3" key="1">
    <citation type="submission" date="2020-08" db="EMBL/GenBank/DDBJ databases">
        <title>Genomic Encyclopedia of Type Strains, Phase IV (KMG-IV): sequencing the most valuable type-strain genomes for metagenomic binning, comparative biology and taxonomic classification.</title>
        <authorList>
            <person name="Goeker M."/>
        </authorList>
    </citation>
    <scope>NUCLEOTIDE SEQUENCE [LARGE SCALE GENOMIC DNA]</scope>
    <source>
        <strain evidence="2 3">DSM 28570</strain>
    </source>
</reference>
<accession>A0A840UV87</accession>
<dbReference type="GO" id="GO:0051536">
    <property type="term" value="F:iron-sulfur cluster binding"/>
    <property type="evidence" value="ECO:0007669"/>
    <property type="project" value="InterPro"/>
</dbReference>
<organism evidence="2 3">
    <name type="scientific">Desulfoprunum benzoelyticum</name>
    <dbReference type="NCBI Taxonomy" id="1506996"/>
    <lineage>
        <taxon>Bacteria</taxon>
        <taxon>Pseudomonadati</taxon>
        <taxon>Thermodesulfobacteriota</taxon>
        <taxon>Desulfobulbia</taxon>
        <taxon>Desulfobulbales</taxon>
        <taxon>Desulfobulbaceae</taxon>
        <taxon>Desulfoprunum</taxon>
    </lineage>
</organism>